<keyword evidence="2" id="KW-1185">Reference proteome</keyword>
<protein>
    <submittedName>
        <fullName evidence="1">Uncharacterized protein</fullName>
    </submittedName>
</protein>
<organism evidence="1 2">
    <name type="scientific">Porites lobata</name>
    <dbReference type="NCBI Taxonomy" id="104759"/>
    <lineage>
        <taxon>Eukaryota</taxon>
        <taxon>Metazoa</taxon>
        <taxon>Cnidaria</taxon>
        <taxon>Anthozoa</taxon>
        <taxon>Hexacorallia</taxon>
        <taxon>Scleractinia</taxon>
        <taxon>Fungiina</taxon>
        <taxon>Poritidae</taxon>
        <taxon>Porites</taxon>
    </lineage>
</organism>
<gene>
    <name evidence="1" type="ORF">PLOB_00006507</name>
</gene>
<comment type="caution">
    <text evidence="1">The sequence shown here is derived from an EMBL/GenBank/DDBJ whole genome shotgun (WGS) entry which is preliminary data.</text>
</comment>
<reference evidence="1 2" key="1">
    <citation type="submission" date="2022-05" db="EMBL/GenBank/DDBJ databases">
        <authorList>
            <consortium name="Genoscope - CEA"/>
            <person name="William W."/>
        </authorList>
    </citation>
    <scope>NUCLEOTIDE SEQUENCE [LARGE SCALE GENOMIC DNA]</scope>
</reference>
<sequence length="141" mass="15808">MNWNGEHYAGIQPTDVTREVTDQVFQVKNSQLHLSGLVEWQFKNLNAPFEKLVGTSKRTVMVYSDVAESSVVGSGNFPLLREVQLMRTGDGQNTVEPLHHQRIKVRGNQPEITEVEIATRHGPLAILPPRKTIVTIGLKQL</sequence>
<evidence type="ECO:0000313" key="1">
    <source>
        <dbReference type="EMBL" id="CAH3045614.1"/>
    </source>
</evidence>
<dbReference type="EMBL" id="CALNXK010000013">
    <property type="protein sequence ID" value="CAH3045614.1"/>
    <property type="molecule type" value="Genomic_DNA"/>
</dbReference>
<name>A0ABN8NDP7_9CNID</name>
<proteinExistence type="predicted"/>
<accession>A0ABN8NDP7</accession>
<evidence type="ECO:0000313" key="2">
    <source>
        <dbReference type="Proteomes" id="UP001159405"/>
    </source>
</evidence>
<dbReference type="Proteomes" id="UP001159405">
    <property type="component" value="Unassembled WGS sequence"/>
</dbReference>